<evidence type="ECO:0000313" key="2">
    <source>
        <dbReference type="Proteomes" id="UP000034913"/>
    </source>
</evidence>
<accession>A0A0G1X8J1</accession>
<dbReference type="GO" id="GO:0016787">
    <property type="term" value="F:hydrolase activity"/>
    <property type="evidence" value="ECO:0007669"/>
    <property type="project" value="UniProtKB-KW"/>
</dbReference>
<proteinExistence type="predicted"/>
<sequence length="217" mass="23333">MDIKWIGHACFQLRGRDVSIVTDPFSSETGLNLPVLTADVLTISHNHFDHNYTAGVTAAITFDTPGEFEFKGARIRGIRTFHDESGGAERGGNIMFLFVIDGLSVLHCGDLGHLPDDALIDTLGDIDVLLLPVGGKYTLPVEAAVEFVRQVEPKIVVPMHFAIPGLKIDIAGAEQFIHQLGATARRLSTLSINKATLPEEGTVVDILEPVALGTPVS</sequence>
<gene>
    <name evidence="1" type="ORF">VF00_C0001G0040</name>
</gene>
<evidence type="ECO:0000313" key="1">
    <source>
        <dbReference type="EMBL" id="KKW27105.1"/>
    </source>
</evidence>
<dbReference type="AlphaFoldDB" id="A0A0G1X8J1"/>
<dbReference type="Proteomes" id="UP000034913">
    <property type="component" value="Unassembled WGS sequence"/>
</dbReference>
<keyword evidence="1" id="KW-0378">Hydrolase</keyword>
<reference evidence="1 2" key="1">
    <citation type="journal article" date="2015" name="Nature">
        <title>rRNA introns, odd ribosomes, and small enigmatic genomes across a large radiation of phyla.</title>
        <authorList>
            <person name="Brown C.T."/>
            <person name="Hug L.A."/>
            <person name="Thomas B.C."/>
            <person name="Sharon I."/>
            <person name="Castelle C.J."/>
            <person name="Singh A."/>
            <person name="Wilkins M.J."/>
            <person name="Williams K.H."/>
            <person name="Banfield J.F."/>
        </authorList>
    </citation>
    <scope>NUCLEOTIDE SEQUENCE [LARGE SCALE GENOMIC DNA]</scope>
</reference>
<dbReference type="SUPFAM" id="SSF56281">
    <property type="entry name" value="Metallo-hydrolase/oxidoreductase"/>
    <property type="match status" value="1"/>
</dbReference>
<organism evidence="1 2">
    <name type="scientific">candidate division Kazan bacterium GW2011_GWB1_52_7</name>
    <dbReference type="NCBI Taxonomy" id="1620414"/>
    <lineage>
        <taxon>Bacteria</taxon>
        <taxon>Bacteria division Kazan-3B-28</taxon>
    </lineage>
</organism>
<dbReference type="PANTHER" id="PTHR42967">
    <property type="entry name" value="METAL DEPENDENT HYDROLASE"/>
    <property type="match status" value="1"/>
</dbReference>
<name>A0A0G1X8J1_UNCK3</name>
<dbReference type="Gene3D" id="3.60.15.10">
    <property type="entry name" value="Ribonuclease Z/Hydroxyacylglutathione hydrolase-like"/>
    <property type="match status" value="1"/>
</dbReference>
<protein>
    <submittedName>
        <fullName evidence="1">Zn-dependent hydrolase</fullName>
    </submittedName>
</protein>
<dbReference type="PANTHER" id="PTHR42967:SF1">
    <property type="entry name" value="MBL FOLD METALLO-HYDROLASE"/>
    <property type="match status" value="1"/>
</dbReference>
<dbReference type="InterPro" id="IPR036866">
    <property type="entry name" value="RibonucZ/Hydroxyglut_hydro"/>
</dbReference>
<comment type="caution">
    <text evidence="1">The sequence shown here is derived from an EMBL/GenBank/DDBJ whole genome shotgun (WGS) entry which is preliminary data.</text>
</comment>
<dbReference type="EMBL" id="LCRB01000001">
    <property type="protein sequence ID" value="KKW27105.1"/>
    <property type="molecule type" value="Genomic_DNA"/>
</dbReference>
<dbReference type="Pfam" id="PF13483">
    <property type="entry name" value="Lactamase_B_3"/>
    <property type="match status" value="1"/>
</dbReference>